<accession>K1YGP7</accession>
<gene>
    <name evidence="1" type="ORF">ACD_80C00220G0001</name>
</gene>
<protein>
    <submittedName>
        <fullName evidence="1">Uncharacterized protein</fullName>
    </submittedName>
</protein>
<comment type="caution">
    <text evidence="1">The sequence shown here is derived from an EMBL/GenBank/DDBJ whole genome shotgun (WGS) entry which is preliminary data.</text>
</comment>
<organism evidence="1">
    <name type="scientific">uncultured bacterium</name>
    <name type="common">gcode 4</name>
    <dbReference type="NCBI Taxonomy" id="1234023"/>
    <lineage>
        <taxon>Bacteria</taxon>
        <taxon>environmental samples</taxon>
    </lineage>
</organism>
<name>K1YGP7_9BACT</name>
<sequence>MLKSIDSKKLPNGRKFKPKTILVISAHTIARVFIIDKDDIHELKPLHTEDTEYKYSDKEWFSYTSNGAHGGWTVTWFKEKNKMHYDHVFAKFMVQEIQKLDKKEKTENIIIYVPKDLKKVLMESFPKADAKKIQIHMGNHIQISFPKLFDLVK</sequence>
<dbReference type="EMBL" id="AMFJ01036227">
    <property type="protein sequence ID" value="EKD24519.1"/>
    <property type="molecule type" value="Genomic_DNA"/>
</dbReference>
<evidence type="ECO:0000313" key="1">
    <source>
        <dbReference type="EMBL" id="EKD24519.1"/>
    </source>
</evidence>
<dbReference type="AlphaFoldDB" id="K1YGP7"/>
<reference evidence="1" key="1">
    <citation type="journal article" date="2012" name="Science">
        <title>Fermentation, hydrogen, and sulfur metabolism in multiple uncultivated bacterial phyla.</title>
        <authorList>
            <person name="Wrighton K.C."/>
            <person name="Thomas B.C."/>
            <person name="Sharon I."/>
            <person name="Miller C.S."/>
            <person name="Castelle C.J."/>
            <person name="VerBerkmoes N.C."/>
            <person name="Wilkins M.J."/>
            <person name="Hettich R.L."/>
            <person name="Lipton M.S."/>
            <person name="Williams K.H."/>
            <person name="Long P.E."/>
            <person name="Banfield J.F."/>
        </authorList>
    </citation>
    <scope>NUCLEOTIDE SEQUENCE [LARGE SCALE GENOMIC DNA]</scope>
</reference>
<proteinExistence type="predicted"/>